<dbReference type="AlphaFoldDB" id="A0AAE3XQU6"/>
<keyword evidence="1" id="KW-1133">Transmembrane helix</keyword>
<comment type="caution">
    <text evidence="2">The sequence shown here is derived from an EMBL/GenBank/DDBJ whole genome shotgun (WGS) entry which is preliminary data.</text>
</comment>
<dbReference type="EMBL" id="JAVDQD010000004">
    <property type="protein sequence ID" value="MDR6240241.1"/>
    <property type="molecule type" value="Genomic_DNA"/>
</dbReference>
<proteinExistence type="predicted"/>
<keyword evidence="1" id="KW-0472">Membrane</keyword>
<dbReference type="Proteomes" id="UP001185092">
    <property type="component" value="Unassembled WGS sequence"/>
</dbReference>
<keyword evidence="1" id="KW-0812">Transmembrane</keyword>
<organism evidence="2 3">
    <name type="scientific">Aureibacter tunicatorum</name>
    <dbReference type="NCBI Taxonomy" id="866807"/>
    <lineage>
        <taxon>Bacteria</taxon>
        <taxon>Pseudomonadati</taxon>
        <taxon>Bacteroidota</taxon>
        <taxon>Cytophagia</taxon>
        <taxon>Cytophagales</taxon>
        <taxon>Persicobacteraceae</taxon>
        <taxon>Aureibacter</taxon>
    </lineage>
</organism>
<evidence type="ECO:0000256" key="1">
    <source>
        <dbReference type="SAM" id="Phobius"/>
    </source>
</evidence>
<accession>A0AAE3XQU6</accession>
<protein>
    <submittedName>
        <fullName evidence="2">Uncharacterized protein</fullName>
    </submittedName>
</protein>
<name>A0AAE3XQU6_9BACT</name>
<evidence type="ECO:0000313" key="2">
    <source>
        <dbReference type="EMBL" id="MDR6240241.1"/>
    </source>
</evidence>
<keyword evidence="3" id="KW-1185">Reference proteome</keyword>
<gene>
    <name evidence="2" type="ORF">HNQ88_003307</name>
</gene>
<feature type="transmembrane region" description="Helical" evidence="1">
    <location>
        <begin position="18"/>
        <end position="36"/>
    </location>
</feature>
<evidence type="ECO:0000313" key="3">
    <source>
        <dbReference type="Proteomes" id="UP001185092"/>
    </source>
</evidence>
<reference evidence="2" key="1">
    <citation type="submission" date="2023-07" db="EMBL/GenBank/DDBJ databases">
        <title>Genomic Encyclopedia of Type Strains, Phase IV (KMG-IV): sequencing the most valuable type-strain genomes for metagenomic binning, comparative biology and taxonomic classification.</title>
        <authorList>
            <person name="Goeker M."/>
        </authorList>
    </citation>
    <scope>NUCLEOTIDE SEQUENCE</scope>
    <source>
        <strain evidence="2">DSM 26174</strain>
    </source>
</reference>
<sequence length="41" mass="5054">MRASLSKTQNKWDQNDPFIINNIVQFFVLIKYFLLYRNFLN</sequence>